<comment type="caution">
    <text evidence="1">The sequence shown here is derived from an EMBL/GenBank/DDBJ whole genome shotgun (WGS) entry which is preliminary data.</text>
</comment>
<evidence type="ECO:0000313" key="2">
    <source>
        <dbReference type="Proteomes" id="UP000177269"/>
    </source>
</evidence>
<dbReference type="Proteomes" id="UP000177269">
    <property type="component" value="Unassembled WGS sequence"/>
</dbReference>
<name>A0A1G2P123_9BACT</name>
<reference evidence="1 2" key="1">
    <citation type="journal article" date="2016" name="Nat. Commun.">
        <title>Thousands of microbial genomes shed light on interconnected biogeochemical processes in an aquifer system.</title>
        <authorList>
            <person name="Anantharaman K."/>
            <person name="Brown C.T."/>
            <person name="Hug L.A."/>
            <person name="Sharon I."/>
            <person name="Castelle C.J."/>
            <person name="Probst A.J."/>
            <person name="Thomas B.C."/>
            <person name="Singh A."/>
            <person name="Wilkins M.J."/>
            <person name="Karaoz U."/>
            <person name="Brodie E.L."/>
            <person name="Williams K.H."/>
            <person name="Hubbard S.S."/>
            <person name="Banfield J.F."/>
        </authorList>
    </citation>
    <scope>NUCLEOTIDE SEQUENCE [LARGE SCALE GENOMIC DNA]</scope>
</reference>
<evidence type="ECO:0000313" key="1">
    <source>
        <dbReference type="EMBL" id="OHA42020.1"/>
    </source>
</evidence>
<protein>
    <submittedName>
        <fullName evidence="1">Uncharacterized protein</fullName>
    </submittedName>
</protein>
<gene>
    <name evidence="1" type="ORF">A3G52_01870</name>
</gene>
<organism evidence="1 2">
    <name type="scientific">Candidatus Taylorbacteria bacterium RIFCSPLOWO2_12_FULL_43_20</name>
    <dbReference type="NCBI Taxonomy" id="1802332"/>
    <lineage>
        <taxon>Bacteria</taxon>
        <taxon>Candidatus Tayloriibacteriota</taxon>
    </lineage>
</organism>
<dbReference type="EMBL" id="MHSK01000021">
    <property type="protein sequence ID" value="OHA42020.1"/>
    <property type="molecule type" value="Genomic_DNA"/>
</dbReference>
<sequence length="147" mass="17049">MFSALEALVKKDGQKDWVLITRILGEDLVKELFGTKEQPNSGLRHRLVHGEYFGIQDNSKNYLELIHRKVITYFNVKIFFKSLLQENVVSPQRHPFGNKHGGRCIVKRKDGGNLFPLKDLLDDFNEHGFSSPERYEHVFDNSIAQSY</sequence>
<dbReference type="AlphaFoldDB" id="A0A1G2P123"/>
<proteinExistence type="predicted"/>
<accession>A0A1G2P123</accession>